<dbReference type="Proteomes" id="UP000282674">
    <property type="component" value="Unassembled WGS sequence"/>
</dbReference>
<dbReference type="AlphaFoldDB" id="A0A3M2M417"/>
<comment type="caution">
    <text evidence="2">The sequence shown here is derived from an EMBL/GenBank/DDBJ whole genome shotgun (WGS) entry which is preliminary data.</text>
</comment>
<evidence type="ECO:0000313" key="3">
    <source>
        <dbReference type="Proteomes" id="UP000282674"/>
    </source>
</evidence>
<dbReference type="Pfam" id="PF00550">
    <property type="entry name" value="PP-binding"/>
    <property type="match status" value="1"/>
</dbReference>
<dbReference type="SUPFAM" id="SSF47336">
    <property type="entry name" value="ACP-like"/>
    <property type="match status" value="1"/>
</dbReference>
<organism evidence="2 3">
    <name type="scientific">Actinomadura harenae</name>
    <dbReference type="NCBI Taxonomy" id="2483351"/>
    <lineage>
        <taxon>Bacteria</taxon>
        <taxon>Bacillati</taxon>
        <taxon>Actinomycetota</taxon>
        <taxon>Actinomycetes</taxon>
        <taxon>Streptosporangiales</taxon>
        <taxon>Thermomonosporaceae</taxon>
        <taxon>Actinomadura</taxon>
    </lineage>
</organism>
<proteinExistence type="predicted"/>
<name>A0A3M2M417_9ACTN</name>
<gene>
    <name evidence="2" type="ORF">EBO15_17290</name>
</gene>
<dbReference type="EMBL" id="RFFG01000027">
    <property type="protein sequence ID" value="RMI43205.1"/>
    <property type="molecule type" value="Genomic_DNA"/>
</dbReference>
<dbReference type="InterPro" id="IPR036736">
    <property type="entry name" value="ACP-like_sf"/>
</dbReference>
<dbReference type="InterPro" id="IPR009081">
    <property type="entry name" value="PP-bd_ACP"/>
</dbReference>
<accession>A0A3M2M417</accession>
<keyword evidence="3" id="KW-1185">Reference proteome</keyword>
<reference evidence="2 3" key="1">
    <citation type="submission" date="2018-10" db="EMBL/GenBank/DDBJ databases">
        <title>Isolation from soil.</title>
        <authorList>
            <person name="Hu J."/>
        </authorList>
    </citation>
    <scope>NUCLEOTIDE SEQUENCE [LARGE SCALE GENOMIC DNA]</scope>
    <source>
        <strain evidence="2 3">NEAU-Ht49</strain>
    </source>
</reference>
<dbReference type="PROSITE" id="PS50075">
    <property type="entry name" value="CARRIER"/>
    <property type="match status" value="1"/>
</dbReference>
<dbReference type="OrthoDB" id="5383272at2"/>
<protein>
    <submittedName>
        <fullName evidence="2">Acyl carrier protein</fullName>
    </submittedName>
</protein>
<sequence>MLAQLTGFLKTMLKPDQFSRLGPETPLREFGVLDSLGMARLVTFIRDDMGVAVPMRHLTGARFRSLDDITDLVLTLRA</sequence>
<dbReference type="Gene3D" id="1.10.1200.10">
    <property type="entry name" value="ACP-like"/>
    <property type="match status" value="1"/>
</dbReference>
<evidence type="ECO:0000259" key="1">
    <source>
        <dbReference type="PROSITE" id="PS50075"/>
    </source>
</evidence>
<feature type="domain" description="Carrier" evidence="1">
    <location>
        <begin position="1"/>
        <end position="77"/>
    </location>
</feature>
<evidence type="ECO:0000313" key="2">
    <source>
        <dbReference type="EMBL" id="RMI43205.1"/>
    </source>
</evidence>